<protein>
    <recommendedName>
        <fullName evidence="2">Ubiquitin-like domain-containing protein</fullName>
    </recommendedName>
</protein>
<dbReference type="Pfam" id="PF22893">
    <property type="entry name" value="ULD_2"/>
    <property type="match status" value="1"/>
</dbReference>
<accession>A0A4Y7TAN7</accession>
<evidence type="ECO:0000256" key="1">
    <source>
        <dbReference type="SAM" id="MobiDB-lite"/>
    </source>
</evidence>
<proteinExistence type="predicted"/>
<dbReference type="InterPro" id="IPR054464">
    <property type="entry name" value="ULD_fung"/>
</dbReference>
<name>A0A4Y7TAN7_COPMI</name>
<evidence type="ECO:0000313" key="3">
    <source>
        <dbReference type="EMBL" id="TEB30994.1"/>
    </source>
</evidence>
<keyword evidence="4" id="KW-1185">Reference proteome</keyword>
<dbReference type="EMBL" id="QPFP01000020">
    <property type="protein sequence ID" value="TEB30994.1"/>
    <property type="molecule type" value="Genomic_DNA"/>
</dbReference>
<feature type="region of interest" description="Disordered" evidence="1">
    <location>
        <begin position="36"/>
        <end position="57"/>
    </location>
</feature>
<organism evidence="3 4">
    <name type="scientific">Coprinellus micaceus</name>
    <name type="common">Glistening ink-cap mushroom</name>
    <name type="synonym">Coprinus micaceus</name>
    <dbReference type="NCBI Taxonomy" id="71717"/>
    <lineage>
        <taxon>Eukaryota</taxon>
        <taxon>Fungi</taxon>
        <taxon>Dikarya</taxon>
        <taxon>Basidiomycota</taxon>
        <taxon>Agaricomycotina</taxon>
        <taxon>Agaricomycetes</taxon>
        <taxon>Agaricomycetidae</taxon>
        <taxon>Agaricales</taxon>
        <taxon>Agaricineae</taxon>
        <taxon>Psathyrellaceae</taxon>
        <taxon>Coprinellus</taxon>
    </lineage>
</organism>
<evidence type="ECO:0000259" key="2">
    <source>
        <dbReference type="Pfam" id="PF22893"/>
    </source>
</evidence>
<reference evidence="3 4" key="1">
    <citation type="journal article" date="2019" name="Nat. Ecol. Evol.">
        <title>Megaphylogeny resolves global patterns of mushroom evolution.</title>
        <authorList>
            <person name="Varga T."/>
            <person name="Krizsan K."/>
            <person name="Foldi C."/>
            <person name="Dima B."/>
            <person name="Sanchez-Garcia M."/>
            <person name="Sanchez-Ramirez S."/>
            <person name="Szollosi G.J."/>
            <person name="Szarkandi J.G."/>
            <person name="Papp V."/>
            <person name="Albert L."/>
            <person name="Andreopoulos W."/>
            <person name="Angelini C."/>
            <person name="Antonin V."/>
            <person name="Barry K.W."/>
            <person name="Bougher N.L."/>
            <person name="Buchanan P."/>
            <person name="Buyck B."/>
            <person name="Bense V."/>
            <person name="Catcheside P."/>
            <person name="Chovatia M."/>
            <person name="Cooper J."/>
            <person name="Damon W."/>
            <person name="Desjardin D."/>
            <person name="Finy P."/>
            <person name="Geml J."/>
            <person name="Haridas S."/>
            <person name="Hughes K."/>
            <person name="Justo A."/>
            <person name="Karasinski D."/>
            <person name="Kautmanova I."/>
            <person name="Kiss B."/>
            <person name="Kocsube S."/>
            <person name="Kotiranta H."/>
            <person name="LaButti K.M."/>
            <person name="Lechner B.E."/>
            <person name="Liimatainen K."/>
            <person name="Lipzen A."/>
            <person name="Lukacs Z."/>
            <person name="Mihaltcheva S."/>
            <person name="Morgado L.N."/>
            <person name="Niskanen T."/>
            <person name="Noordeloos M.E."/>
            <person name="Ohm R.A."/>
            <person name="Ortiz-Santana B."/>
            <person name="Ovrebo C."/>
            <person name="Racz N."/>
            <person name="Riley R."/>
            <person name="Savchenko A."/>
            <person name="Shiryaev A."/>
            <person name="Soop K."/>
            <person name="Spirin V."/>
            <person name="Szebenyi C."/>
            <person name="Tomsovsky M."/>
            <person name="Tulloss R.E."/>
            <person name="Uehling J."/>
            <person name="Grigoriev I.V."/>
            <person name="Vagvolgyi C."/>
            <person name="Papp T."/>
            <person name="Martin F.M."/>
            <person name="Miettinen O."/>
            <person name="Hibbett D.S."/>
            <person name="Nagy L.G."/>
        </authorList>
    </citation>
    <scope>NUCLEOTIDE SEQUENCE [LARGE SCALE GENOMIC DNA]</scope>
    <source>
        <strain evidence="3 4">FP101781</strain>
    </source>
</reference>
<dbReference type="Proteomes" id="UP000298030">
    <property type="component" value="Unassembled WGS sequence"/>
</dbReference>
<gene>
    <name evidence="3" type="ORF">FA13DRAFT_476287</name>
</gene>
<evidence type="ECO:0000313" key="4">
    <source>
        <dbReference type="Proteomes" id="UP000298030"/>
    </source>
</evidence>
<comment type="caution">
    <text evidence="3">The sequence shown here is derived from an EMBL/GenBank/DDBJ whole genome shotgun (WGS) entry which is preliminary data.</text>
</comment>
<sequence length="310" mass="34288">MPGSSSGDVGPKHDHSCPRMKPRIYLMVRSEWHGSPATPLLPSSRPPSRRHPPPYRPVPVRNAIELLAPTIASSLAPTHLAPPQPAGSHFFAGASNFTLGQFSLNYATDPAEGQRVQLLVQLLQANLAHRGLSQPVGYNRENGVRIVDALGGELILPPSIMGQYSDVHELILKHFRGKLGEERVVESRYCIVTEQDGTPVQPEDWDLVLNSGEGLVMCMTVEKVWVESVKDTCPQCGKTRLGTFREELTGSSGKFPCHVQRRACWLEYCSNSRRCQKRFRSSADSISSVRWPPISRQKQLQASDTSGRCS</sequence>
<dbReference type="AlphaFoldDB" id="A0A4Y7TAN7"/>
<feature type="domain" description="Ubiquitin-like" evidence="2">
    <location>
        <begin position="141"/>
        <end position="222"/>
    </location>
</feature>
<dbReference type="STRING" id="71717.A0A4Y7TAN7"/>